<evidence type="ECO:0000256" key="7">
    <source>
        <dbReference type="ARBA" id="ARBA00023033"/>
    </source>
</evidence>
<evidence type="ECO:0000313" key="9">
    <source>
        <dbReference type="EMBL" id="GGW87424.1"/>
    </source>
</evidence>
<dbReference type="GO" id="GO:0071949">
    <property type="term" value="F:FAD binding"/>
    <property type="evidence" value="ECO:0007669"/>
    <property type="project" value="InterPro"/>
</dbReference>
<dbReference type="InterPro" id="IPR002938">
    <property type="entry name" value="FAD-bd"/>
</dbReference>
<dbReference type="RefSeq" id="WP_189385044.1">
    <property type="nucleotide sequence ID" value="NZ_BAABFY010000014.1"/>
</dbReference>
<keyword evidence="5" id="KW-0274">FAD</keyword>
<dbReference type="Pfam" id="PF01494">
    <property type="entry name" value="FAD_binding_3"/>
    <property type="match status" value="1"/>
</dbReference>
<accession>A0A918JP32</accession>
<keyword evidence="4" id="KW-0285">Flavoprotein</keyword>
<dbReference type="GO" id="GO:0006744">
    <property type="term" value="P:ubiquinone biosynthetic process"/>
    <property type="evidence" value="ECO:0007669"/>
    <property type="project" value="InterPro"/>
</dbReference>
<evidence type="ECO:0000256" key="2">
    <source>
        <dbReference type="ARBA" id="ARBA00004749"/>
    </source>
</evidence>
<dbReference type="NCBIfam" id="TIGR01988">
    <property type="entry name" value="Ubi-OHases"/>
    <property type="match status" value="1"/>
</dbReference>
<keyword evidence="7 9" id="KW-0503">Monooxygenase</keyword>
<sequence length="391" mass="42674">MSKYDVVVCGGGIVGLSCALALARQRVNVCLLGPRKKPMANLGEQYHPRVYAISSASQLFLQELGVWSSIPAERIVPVESMEIHGDRDGMVVLDAWQAAQAELAWIMESGEIEQALFQAVQIFGVPWIDDKMQSYSPGQVVTEKGKTVQADLFIGADGARSPLRKAAALAHEAKPYGDTGLVLQLTTEKPHLNTAIQWFRPNGILAFLPLPDTRDGHQVSMVWSLRDEQAKVLQAMDPEQLAIELPRKLDEITQGRLGKVSVRSPLYGFPLTLEKAKMTAPGIALVGDAAHRVHPLAGQGLNLGLVDARVLCHILAQKEPFRSFGDLRVLERYQTERAEAILAMRLATDGLHKLFASPSSGPLAFLRNAGMDVVQRLPFVKQRLIAAASGL</sequence>
<comment type="pathway">
    <text evidence="2">Cofactor biosynthesis; ubiquinone biosynthesis.</text>
</comment>
<dbReference type="PROSITE" id="PS01304">
    <property type="entry name" value="UBIH"/>
    <property type="match status" value="1"/>
</dbReference>
<evidence type="ECO:0000256" key="3">
    <source>
        <dbReference type="ARBA" id="ARBA00005349"/>
    </source>
</evidence>
<dbReference type="PANTHER" id="PTHR43876:SF7">
    <property type="entry name" value="UBIQUINONE BIOSYNTHESIS MONOOXYGENASE COQ6, MITOCHONDRIAL"/>
    <property type="match status" value="1"/>
</dbReference>
<dbReference type="InterPro" id="IPR036188">
    <property type="entry name" value="FAD/NAD-bd_sf"/>
</dbReference>
<dbReference type="Proteomes" id="UP000608345">
    <property type="component" value="Unassembled WGS sequence"/>
</dbReference>
<feature type="domain" description="FAD-binding" evidence="8">
    <location>
        <begin position="3"/>
        <end position="340"/>
    </location>
</feature>
<evidence type="ECO:0000313" key="10">
    <source>
        <dbReference type="Proteomes" id="UP000608345"/>
    </source>
</evidence>
<organism evidence="9 10">
    <name type="scientific">Advenella faeciporci</name>
    <dbReference type="NCBI Taxonomy" id="797535"/>
    <lineage>
        <taxon>Bacteria</taxon>
        <taxon>Pseudomonadati</taxon>
        <taxon>Pseudomonadota</taxon>
        <taxon>Betaproteobacteria</taxon>
        <taxon>Burkholderiales</taxon>
        <taxon>Alcaligenaceae</taxon>
    </lineage>
</organism>
<dbReference type="SUPFAM" id="SSF51905">
    <property type="entry name" value="FAD/NAD(P)-binding domain"/>
    <property type="match status" value="1"/>
</dbReference>
<dbReference type="GO" id="GO:0016705">
    <property type="term" value="F:oxidoreductase activity, acting on paired donors, with incorporation or reduction of molecular oxygen"/>
    <property type="evidence" value="ECO:0007669"/>
    <property type="project" value="InterPro"/>
</dbReference>
<dbReference type="PRINTS" id="PR00420">
    <property type="entry name" value="RNGMNOXGNASE"/>
</dbReference>
<dbReference type="PROSITE" id="PS51257">
    <property type="entry name" value="PROKAR_LIPOPROTEIN"/>
    <property type="match status" value="1"/>
</dbReference>
<comment type="similarity">
    <text evidence="3">Belongs to the UbiH/COQ6 family.</text>
</comment>
<gene>
    <name evidence="9" type="ORF">GCM10011450_16760</name>
</gene>
<keyword evidence="10" id="KW-1185">Reference proteome</keyword>
<dbReference type="AlphaFoldDB" id="A0A918JP32"/>
<name>A0A918JP32_9BURK</name>
<keyword evidence="6" id="KW-0560">Oxidoreductase</keyword>
<protein>
    <submittedName>
        <fullName evidence="9">Monooxygenase</fullName>
    </submittedName>
</protein>
<reference evidence="9" key="2">
    <citation type="submission" date="2020-09" db="EMBL/GenBank/DDBJ databases">
        <authorList>
            <person name="Sun Q."/>
            <person name="Kim S."/>
        </authorList>
    </citation>
    <scope>NUCLEOTIDE SEQUENCE</scope>
    <source>
        <strain evidence="9">KCTC 23732</strain>
    </source>
</reference>
<proteinExistence type="inferred from homology"/>
<dbReference type="InterPro" id="IPR018168">
    <property type="entry name" value="Ubi_Hdrlase_CS"/>
</dbReference>
<evidence type="ECO:0000256" key="4">
    <source>
        <dbReference type="ARBA" id="ARBA00022630"/>
    </source>
</evidence>
<evidence type="ECO:0000256" key="5">
    <source>
        <dbReference type="ARBA" id="ARBA00022827"/>
    </source>
</evidence>
<dbReference type="InterPro" id="IPR051205">
    <property type="entry name" value="UbiH/COQ6_monooxygenase"/>
</dbReference>
<comment type="caution">
    <text evidence="9">The sequence shown here is derived from an EMBL/GenBank/DDBJ whole genome shotgun (WGS) entry which is preliminary data.</text>
</comment>
<evidence type="ECO:0000259" key="8">
    <source>
        <dbReference type="Pfam" id="PF01494"/>
    </source>
</evidence>
<evidence type="ECO:0000256" key="6">
    <source>
        <dbReference type="ARBA" id="ARBA00023002"/>
    </source>
</evidence>
<dbReference type="PANTHER" id="PTHR43876">
    <property type="entry name" value="UBIQUINONE BIOSYNTHESIS MONOOXYGENASE COQ6, MITOCHONDRIAL"/>
    <property type="match status" value="1"/>
</dbReference>
<dbReference type="EMBL" id="BMYS01000010">
    <property type="protein sequence ID" value="GGW87424.1"/>
    <property type="molecule type" value="Genomic_DNA"/>
</dbReference>
<dbReference type="Gene3D" id="3.50.50.60">
    <property type="entry name" value="FAD/NAD(P)-binding domain"/>
    <property type="match status" value="2"/>
</dbReference>
<comment type="cofactor">
    <cofactor evidence="1">
        <name>FAD</name>
        <dbReference type="ChEBI" id="CHEBI:57692"/>
    </cofactor>
</comment>
<dbReference type="GO" id="GO:0004497">
    <property type="term" value="F:monooxygenase activity"/>
    <property type="evidence" value="ECO:0007669"/>
    <property type="project" value="UniProtKB-KW"/>
</dbReference>
<reference evidence="9" key="1">
    <citation type="journal article" date="2014" name="Int. J. Syst. Evol. Microbiol.">
        <title>Complete genome sequence of Corynebacterium casei LMG S-19264T (=DSM 44701T), isolated from a smear-ripened cheese.</title>
        <authorList>
            <consortium name="US DOE Joint Genome Institute (JGI-PGF)"/>
            <person name="Walter F."/>
            <person name="Albersmeier A."/>
            <person name="Kalinowski J."/>
            <person name="Ruckert C."/>
        </authorList>
    </citation>
    <scope>NUCLEOTIDE SEQUENCE</scope>
    <source>
        <strain evidence="9">KCTC 23732</strain>
    </source>
</reference>
<dbReference type="InterPro" id="IPR010971">
    <property type="entry name" value="UbiH/COQ6"/>
</dbReference>
<evidence type="ECO:0000256" key="1">
    <source>
        <dbReference type="ARBA" id="ARBA00001974"/>
    </source>
</evidence>